<feature type="transmembrane region" description="Helical" evidence="1">
    <location>
        <begin position="347"/>
        <end position="367"/>
    </location>
</feature>
<proteinExistence type="predicted"/>
<protein>
    <recommendedName>
        <fullName evidence="3">Lipoprotein</fullName>
    </recommendedName>
</protein>
<feature type="transmembrane region" description="Helical" evidence="1">
    <location>
        <begin position="304"/>
        <end position="327"/>
    </location>
</feature>
<gene>
    <name evidence="2" type="ORF">EMLFYP7_00797</name>
</gene>
<feature type="transmembrane region" description="Helical" evidence="1">
    <location>
        <begin position="121"/>
        <end position="145"/>
    </location>
</feature>
<dbReference type="RefSeq" id="WP_156564866.1">
    <property type="nucleotide sequence ID" value="NZ_CACRTZ010000004.1"/>
</dbReference>
<reference evidence="2" key="1">
    <citation type="submission" date="2019-11" db="EMBL/GenBank/DDBJ databases">
        <authorList>
            <person name="Feng L."/>
        </authorList>
    </citation>
    <scope>NUCLEOTIDE SEQUENCE</scope>
    <source>
        <strain evidence="2">EMassiliensisLFYP7</strain>
    </source>
</reference>
<name>A0A6N3A202_9ENTR</name>
<evidence type="ECO:0008006" key="3">
    <source>
        <dbReference type="Google" id="ProtNLM"/>
    </source>
</evidence>
<dbReference type="EMBL" id="CACRTZ010000004">
    <property type="protein sequence ID" value="VYT86125.1"/>
    <property type="molecule type" value="Genomic_DNA"/>
</dbReference>
<keyword evidence="1" id="KW-1133">Transmembrane helix</keyword>
<accession>A0A6N3A202</accession>
<evidence type="ECO:0000313" key="2">
    <source>
        <dbReference type="EMBL" id="VYT86125.1"/>
    </source>
</evidence>
<keyword evidence="1" id="KW-0812">Transmembrane</keyword>
<sequence>MNKPHYFTLRFHGFAVGNDPESSFLRLVTRHHTFYTDKRFFQDEAGFDQLQKESLLHLGTHRLKDGSYWIDWLTDGTTTLETAGARPSLRLPLSRLLTGVPAFFISGSMMFSWGFAFLMPLLFLAVTMMLLTWGLSDVHAVCLRFSPRVRDLQARLEQAKRGDTAFCEDIGPALLNPPYPDAMPEGFSDFGPQLSEIKHTVSAVRSGEWKSYVADSSGAALVYVCQGRGLSLSWRMGDPALRSQLDKILPFFYRTHAPFISEGDHVLTIFNHHSNKAIGVYNFTDGGCYIANGNWYRSDQSMAAFYRGVLFMFAPGLMALMLLFGAGFALSAGDVWRWHSVCGALKIMVSVICTFCGALLGGSDLAIQLTRLLSSRVGHWLRLRRRLEKLRQEQQRSPWIQEIW</sequence>
<organism evidence="2">
    <name type="scientific">Phytobacter massiliensis</name>
    <dbReference type="NCBI Taxonomy" id="1485952"/>
    <lineage>
        <taxon>Bacteria</taxon>
        <taxon>Pseudomonadati</taxon>
        <taxon>Pseudomonadota</taxon>
        <taxon>Gammaproteobacteria</taxon>
        <taxon>Enterobacterales</taxon>
        <taxon>Enterobacteriaceae</taxon>
        <taxon>Phytobacter</taxon>
    </lineage>
</organism>
<keyword evidence="1" id="KW-0472">Membrane</keyword>
<evidence type="ECO:0000256" key="1">
    <source>
        <dbReference type="SAM" id="Phobius"/>
    </source>
</evidence>
<dbReference type="AlphaFoldDB" id="A0A6N3A202"/>